<dbReference type="Proteomes" id="UP000295351">
    <property type="component" value="Unassembled WGS sequence"/>
</dbReference>
<feature type="domain" description="HTH gntR-type" evidence="6">
    <location>
        <begin position="24"/>
        <end position="92"/>
    </location>
</feature>
<proteinExistence type="inferred from homology"/>
<keyword evidence="5" id="KW-0804">Transcription</keyword>
<evidence type="ECO:0000256" key="5">
    <source>
        <dbReference type="ARBA" id="ARBA00023163"/>
    </source>
</evidence>
<dbReference type="CDD" id="cd07377">
    <property type="entry name" value="WHTH_GntR"/>
    <property type="match status" value="1"/>
</dbReference>
<dbReference type="InterPro" id="IPR015421">
    <property type="entry name" value="PyrdxlP-dep_Trfase_major"/>
</dbReference>
<dbReference type="GO" id="GO:0030170">
    <property type="term" value="F:pyridoxal phosphate binding"/>
    <property type="evidence" value="ECO:0007669"/>
    <property type="project" value="InterPro"/>
</dbReference>
<reference evidence="7 8" key="1">
    <citation type="submission" date="2019-03" db="EMBL/GenBank/DDBJ databases">
        <title>Genomic Encyclopedia of Type Strains, Phase IV (KMG-IV): sequencing the most valuable type-strain genomes for metagenomic binning, comparative biology and taxonomic classification.</title>
        <authorList>
            <person name="Goeker M."/>
        </authorList>
    </citation>
    <scope>NUCLEOTIDE SEQUENCE [LARGE SCALE GENOMIC DNA]</scope>
    <source>
        <strain evidence="7 8">DSM 18401</strain>
    </source>
</reference>
<protein>
    <submittedName>
        <fullName evidence="7">GntR family transcriptional regulator</fullName>
    </submittedName>
</protein>
<keyword evidence="3" id="KW-0805">Transcription regulation</keyword>
<name>A0A4R2BYL9_SHIGR</name>
<dbReference type="InterPro" id="IPR051446">
    <property type="entry name" value="HTH_trans_reg/aminotransferase"/>
</dbReference>
<dbReference type="Gene3D" id="1.10.10.10">
    <property type="entry name" value="Winged helix-like DNA-binding domain superfamily/Winged helix DNA-binding domain"/>
    <property type="match status" value="1"/>
</dbReference>
<evidence type="ECO:0000256" key="1">
    <source>
        <dbReference type="ARBA" id="ARBA00005384"/>
    </source>
</evidence>
<keyword evidence="2" id="KW-0663">Pyridoxal phosphate</keyword>
<dbReference type="EMBL" id="SLVX01000048">
    <property type="protein sequence ID" value="TCN32213.1"/>
    <property type="molecule type" value="Genomic_DNA"/>
</dbReference>
<dbReference type="InterPro" id="IPR015424">
    <property type="entry name" value="PyrdxlP-dep_Trfase"/>
</dbReference>
<comment type="similarity">
    <text evidence="1">In the C-terminal section; belongs to the class-I pyridoxal-phosphate-dependent aminotransferase family.</text>
</comment>
<sequence>MASAKQFNYPVWTMVVREKAGGGPTLQEQLFVQLRRLIVNGQLARGARLPASRTMAADLGVSRNTVNMVYDRLAAEGYIKRRPGSGFYVEERLPEDSVRAGADKGQSPAAVPLALSQRGREASVRHWSWSRQDRFDLSPGMPALDIFPYKQFGRIAAKYWRRFAASDLGYGEGGGLAALRQQLAIYLGEARGIRCEADQIVVVGSTLQAANLVAHVLLDVGDTVGVEDPAYAMLLSTLRSAGLKLAPIPVSGQGIGADDIARHAPEARLVLVSPVGQFPAGSTMSEPAIEGLLAWAGAARGWIFEDDFNSEIRWRGAPLVPLAARKGGERVIHVSSFNRVLAPGLRLAYLVVPRELVPAFLAVQDSLSCYAPLTHQHLVADFMASGELASHIRRTRALYRDRAAAMMAALEDRVGDLFAVPELEAGLHLTLVARQPFDDVELSRLLRGVWIDMPPLSSYCIERTDLVGLVAGFGNLSADRVGSAVQRMERVTRRFLEKAGRSA</sequence>
<dbReference type="Gene3D" id="3.40.640.10">
    <property type="entry name" value="Type I PLP-dependent aspartate aminotransferase-like (Major domain)"/>
    <property type="match status" value="1"/>
</dbReference>
<dbReference type="PANTHER" id="PTHR46577:SF1">
    <property type="entry name" value="HTH-TYPE TRANSCRIPTIONAL REGULATORY PROTEIN GABR"/>
    <property type="match status" value="1"/>
</dbReference>
<evidence type="ECO:0000256" key="2">
    <source>
        <dbReference type="ARBA" id="ARBA00022898"/>
    </source>
</evidence>
<accession>A0A4R2BYL9</accession>
<dbReference type="InterPro" id="IPR036390">
    <property type="entry name" value="WH_DNA-bd_sf"/>
</dbReference>
<evidence type="ECO:0000313" key="8">
    <source>
        <dbReference type="Proteomes" id="UP000295351"/>
    </source>
</evidence>
<dbReference type="PANTHER" id="PTHR46577">
    <property type="entry name" value="HTH-TYPE TRANSCRIPTIONAL REGULATORY PROTEIN GABR"/>
    <property type="match status" value="1"/>
</dbReference>
<dbReference type="SMART" id="SM00345">
    <property type="entry name" value="HTH_GNTR"/>
    <property type="match status" value="1"/>
</dbReference>
<dbReference type="SUPFAM" id="SSF46785">
    <property type="entry name" value="Winged helix' DNA-binding domain"/>
    <property type="match status" value="1"/>
</dbReference>
<dbReference type="GO" id="GO:0003700">
    <property type="term" value="F:DNA-binding transcription factor activity"/>
    <property type="evidence" value="ECO:0007669"/>
    <property type="project" value="InterPro"/>
</dbReference>
<keyword evidence="8" id="KW-1185">Reference proteome</keyword>
<dbReference type="GO" id="GO:0003677">
    <property type="term" value="F:DNA binding"/>
    <property type="evidence" value="ECO:0007669"/>
    <property type="project" value="UniProtKB-KW"/>
</dbReference>
<dbReference type="PROSITE" id="PS50949">
    <property type="entry name" value="HTH_GNTR"/>
    <property type="match status" value="1"/>
</dbReference>
<dbReference type="PRINTS" id="PR00035">
    <property type="entry name" value="HTHGNTR"/>
</dbReference>
<evidence type="ECO:0000313" key="7">
    <source>
        <dbReference type="EMBL" id="TCN32213.1"/>
    </source>
</evidence>
<comment type="caution">
    <text evidence="7">The sequence shown here is derived from an EMBL/GenBank/DDBJ whole genome shotgun (WGS) entry which is preliminary data.</text>
</comment>
<dbReference type="InterPro" id="IPR036388">
    <property type="entry name" value="WH-like_DNA-bd_sf"/>
</dbReference>
<evidence type="ECO:0000256" key="4">
    <source>
        <dbReference type="ARBA" id="ARBA00023125"/>
    </source>
</evidence>
<dbReference type="InterPro" id="IPR000524">
    <property type="entry name" value="Tscrpt_reg_HTH_GntR"/>
</dbReference>
<dbReference type="Pfam" id="PF00155">
    <property type="entry name" value="Aminotran_1_2"/>
    <property type="match status" value="1"/>
</dbReference>
<dbReference type="SUPFAM" id="SSF53383">
    <property type="entry name" value="PLP-dependent transferases"/>
    <property type="match status" value="1"/>
</dbReference>
<evidence type="ECO:0000256" key="3">
    <source>
        <dbReference type="ARBA" id="ARBA00023015"/>
    </source>
</evidence>
<evidence type="ECO:0000259" key="6">
    <source>
        <dbReference type="PROSITE" id="PS50949"/>
    </source>
</evidence>
<dbReference type="InterPro" id="IPR004839">
    <property type="entry name" value="Aminotransferase_I/II_large"/>
</dbReference>
<organism evidence="7 8">
    <name type="scientific">Shinella granuli</name>
    <dbReference type="NCBI Taxonomy" id="323621"/>
    <lineage>
        <taxon>Bacteria</taxon>
        <taxon>Pseudomonadati</taxon>
        <taxon>Pseudomonadota</taxon>
        <taxon>Alphaproteobacteria</taxon>
        <taxon>Hyphomicrobiales</taxon>
        <taxon>Rhizobiaceae</taxon>
        <taxon>Shinella</taxon>
    </lineage>
</organism>
<gene>
    <name evidence="7" type="ORF">EV665_1485</name>
</gene>
<dbReference type="CDD" id="cd00609">
    <property type="entry name" value="AAT_like"/>
    <property type="match status" value="1"/>
</dbReference>
<dbReference type="Pfam" id="PF00392">
    <property type="entry name" value="GntR"/>
    <property type="match status" value="1"/>
</dbReference>
<keyword evidence="4" id="KW-0238">DNA-binding</keyword>
<dbReference type="AlphaFoldDB" id="A0A4R2BYL9"/>
<dbReference type="RefSeq" id="WP_133037067.1">
    <property type="nucleotide sequence ID" value="NZ_BAABEI010000009.1"/>
</dbReference>